<dbReference type="FunFam" id="1.20.1240.10:FF:000001">
    <property type="entry name" value="Photosystem I reaction center subunit XI"/>
    <property type="match status" value="1"/>
</dbReference>
<keyword evidence="4" id="KW-0812">Transmembrane</keyword>
<dbReference type="EMBL" id="LGRX02008412">
    <property type="protein sequence ID" value="KAK3273558.1"/>
    <property type="molecule type" value="Genomic_DNA"/>
</dbReference>
<gene>
    <name evidence="11" type="ORF">CYMTET_18207</name>
</gene>
<evidence type="ECO:0000256" key="2">
    <source>
        <dbReference type="ARBA" id="ARBA00008820"/>
    </source>
</evidence>
<dbReference type="GO" id="GO:0009535">
    <property type="term" value="C:chloroplast thylakoid membrane"/>
    <property type="evidence" value="ECO:0007669"/>
    <property type="project" value="TreeGrafter"/>
</dbReference>
<comment type="subcellular location">
    <subcellularLocation>
        <location evidence="1">Membrane</location>
        <topology evidence="1">Multi-pass membrane protein</topology>
    </subcellularLocation>
</comment>
<evidence type="ECO:0000259" key="10">
    <source>
        <dbReference type="Pfam" id="PF02605"/>
    </source>
</evidence>
<dbReference type="AlphaFoldDB" id="A0AAE0L656"/>
<dbReference type="GO" id="GO:0015979">
    <property type="term" value="P:photosynthesis"/>
    <property type="evidence" value="ECO:0007669"/>
    <property type="project" value="UniProtKB-KW"/>
</dbReference>
<evidence type="ECO:0000256" key="8">
    <source>
        <dbReference type="ARBA" id="ARBA00032768"/>
    </source>
</evidence>
<evidence type="ECO:0000256" key="5">
    <source>
        <dbReference type="ARBA" id="ARBA00022836"/>
    </source>
</evidence>
<dbReference type="Proteomes" id="UP001190700">
    <property type="component" value="Unassembled WGS sequence"/>
</dbReference>
<accession>A0AAE0L656</accession>
<dbReference type="InterPro" id="IPR036592">
    <property type="entry name" value="PSI_PsaL_sf"/>
</dbReference>
<dbReference type="Pfam" id="PF02605">
    <property type="entry name" value="PsaL"/>
    <property type="match status" value="1"/>
</dbReference>
<dbReference type="PANTHER" id="PTHR34803">
    <property type="entry name" value="PHOTOSYSTEM I REACTION CENTER SUBUNIT XI, CHLOROPLASTIC"/>
    <property type="match status" value="1"/>
</dbReference>
<dbReference type="SUPFAM" id="SSF81568">
    <property type="entry name" value="Photosystem I reaction center subunit XI, PsaL"/>
    <property type="match status" value="1"/>
</dbReference>
<dbReference type="PANTHER" id="PTHR34803:SF2">
    <property type="entry name" value="PHOTOSYSTEM I REACTION CENTER SUBUNIT XI, CHLOROPLASTIC"/>
    <property type="match status" value="1"/>
</dbReference>
<name>A0AAE0L656_9CHLO</name>
<keyword evidence="3" id="KW-0602">Photosynthesis</keyword>
<reference evidence="11 12" key="1">
    <citation type="journal article" date="2015" name="Genome Biol. Evol.">
        <title>Comparative Genomics of a Bacterivorous Green Alga Reveals Evolutionary Causalities and Consequences of Phago-Mixotrophic Mode of Nutrition.</title>
        <authorList>
            <person name="Burns J.A."/>
            <person name="Paasch A."/>
            <person name="Narechania A."/>
            <person name="Kim E."/>
        </authorList>
    </citation>
    <scope>NUCLEOTIDE SEQUENCE [LARGE SCALE GENOMIC DNA]</scope>
    <source>
        <strain evidence="11 12">PLY_AMNH</strain>
    </source>
</reference>
<dbReference type="InterPro" id="IPR003757">
    <property type="entry name" value="PSI_PsaL"/>
</dbReference>
<keyword evidence="5" id="KW-0603">Photosystem I</keyword>
<dbReference type="GO" id="GO:0009538">
    <property type="term" value="C:photosystem I reaction center"/>
    <property type="evidence" value="ECO:0007669"/>
    <property type="project" value="InterPro"/>
</dbReference>
<keyword evidence="6" id="KW-1133">Transmembrane helix</keyword>
<evidence type="ECO:0000313" key="12">
    <source>
        <dbReference type="Proteomes" id="UP001190700"/>
    </source>
</evidence>
<keyword evidence="12" id="KW-1185">Reference proteome</keyword>
<comment type="caution">
    <text evidence="11">The sequence shown here is derived from an EMBL/GenBank/DDBJ whole genome shotgun (WGS) entry which is preliminary data.</text>
</comment>
<feature type="domain" description="Photosystem I PsaL reaction centre subunit XI" evidence="10">
    <location>
        <begin position="63"/>
        <end position="212"/>
    </location>
</feature>
<evidence type="ECO:0000256" key="9">
    <source>
        <dbReference type="ARBA" id="ARBA00070554"/>
    </source>
</evidence>
<protein>
    <recommendedName>
        <fullName evidence="9">Photosystem I reaction center subunit XI, chloroplastic</fullName>
    </recommendedName>
    <alternativeName>
        <fullName evidence="8">PSI subunit V</fullName>
    </alternativeName>
</protein>
<evidence type="ECO:0000256" key="4">
    <source>
        <dbReference type="ARBA" id="ARBA00022692"/>
    </source>
</evidence>
<keyword evidence="7" id="KW-0472">Membrane</keyword>
<evidence type="ECO:0000256" key="3">
    <source>
        <dbReference type="ARBA" id="ARBA00022531"/>
    </source>
</evidence>
<comment type="similarity">
    <text evidence="2">Belongs to the PsaL family.</text>
</comment>
<evidence type="ECO:0000256" key="7">
    <source>
        <dbReference type="ARBA" id="ARBA00023136"/>
    </source>
</evidence>
<organism evidence="11 12">
    <name type="scientific">Cymbomonas tetramitiformis</name>
    <dbReference type="NCBI Taxonomy" id="36881"/>
    <lineage>
        <taxon>Eukaryota</taxon>
        <taxon>Viridiplantae</taxon>
        <taxon>Chlorophyta</taxon>
        <taxon>Pyramimonadophyceae</taxon>
        <taxon>Pyramimonadales</taxon>
        <taxon>Pyramimonadaceae</taxon>
        <taxon>Cymbomonas</taxon>
    </lineage>
</organism>
<evidence type="ECO:0000256" key="1">
    <source>
        <dbReference type="ARBA" id="ARBA00004141"/>
    </source>
</evidence>
<proteinExistence type="inferred from homology"/>
<sequence length="216" mass="22347">MQTAMSSSVIVPRASVQSRTVSKNAAVRSRFMGKGVVGLFPQAKLAPAARASVVVKAEDKASVIQPLNGDPFVGMLETPVTSAPVVSGFLSNLPAYRTGVSPVVRGVEVGLAHGFFLAGPFIKLGPLRATDAAEVAGCLSGAGLVVILTLCLSIYGASTFQSEETLGKKTLTGRELAPDALQTAEGWNGFSSGWLVGGLSGVAWAYLLTQTLPYYS</sequence>
<dbReference type="InterPro" id="IPR022980">
    <property type="entry name" value="PSI_suXI"/>
</dbReference>
<evidence type="ECO:0000313" key="11">
    <source>
        <dbReference type="EMBL" id="KAK3273558.1"/>
    </source>
</evidence>
<dbReference type="Gene3D" id="1.20.1240.10">
    <property type="entry name" value="Photosystem I PsaL, reaction centre subunit XI"/>
    <property type="match status" value="1"/>
</dbReference>
<evidence type="ECO:0000256" key="6">
    <source>
        <dbReference type="ARBA" id="ARBA00022989"/>
    </source>
</evidence>